<organism evidence="2 3">
    <name type="scientific">Candidatus Falkowbacteria bacterium RIFOXYA2_FULL_47_19</name>
    <dbReference type="NCBI Taxonomy" id="1797994"/>
    <lineage>
        <taxon>Bacteria</taxon>
        <taxon>Candidatus Falkowiibacteriota</taxon>
    </lineage>
</organism>
<dbReference type="AlphaFoldDB" id="A0A1F5SEG7"/>
<evidence type="ECO:0000313" key="2">
    <source>
        <dbReference type="EMBL" id="OGF25120.1"/>
    </source>
</evidence>
<evidence type="ECO:0000313" key="3">
    <source>
        <dbReference type="Proteomes" id="UP000178367"/>
    </source>
</evidence>
<keyword evidence="1" id="KW-0812">Transmembrane</keyword>
<name>A0A1F5SEG7_9BACT</name>
<proteinExistence type="predicted"/>
<dbReference type="Proteomes" id="UP000178367">
    <property type="component" value="Unassembled WGS sequence"/>
</dbReference>
<comment type="caution">
    <text evidence="2">The sequence shown here is derived from an EMBL/GenBank/DDBJ whole genome shotgun (WGS) entry which is preliminary data.</text>
</comment>
<feature type="transmembrane region" description="Helical" evidence="1">
    <location>
        <begin position="32"/>
        <end position="53"/>
    </location>
</feature>
<keyword evidence="1" id="KW-0472">Membrane</keyword>
<gene>
    <name evidence="2" type="ORF">A2227_07270</name>
</gene>
<dbReference type="EMBL" id="MFGB01000023">
    <property type="protein sequence ID" value="OGF25120.1"/>
    <property type="molecule type" value="Genomic_DNA"/>
</dbReference>
<sequence length="89" mass="10458">MEGLNNHFLPNNGKKREKFPFFCLLDDLFKNLIFRLSGFNTILILLLYCKTIFDLFDLNTRRVFKSRGESAAFRDSLFNFGKNGLIMKI</sequence>
<keyword evidence="1" id="KW-1133">Transmembrane helix</keyword>
<reference evidence="2 3" key="1">
    <citation type="journal article" date="2016" name="Nat. Commun.">
        <title>Thousands of microbial genomes shed light on interconnected biogeochemical processes in an aquifer system.</title>
        <authorList>
            <person name="Anantharaman K."/>
            <person name="Brown C.T."/>
            <person name="Hug L.A."/>
            <person name="Sharon I."/>
            <person name="Castelle C.J."/>
            <person name="Probst A.J."/>
            <person name="Thomas B.C."/>
            <person name="Singh A."/>
            <person name="Wilkins M.J."/>
            <person name="Karaoz U."/>
            <person name="Brodie E.L."/>
            <person name="Williams K.H."/>
            <person name="Hubbard S.S."/>
            <person name="Banfield J.F."/>
        </authorList>
    </citation>
    <scope>NUCLEOTIDE SEQUENCE [LARGE SCALE GENOMIC DNA]</scope>
</reference>
<evidence type="ECO:0000256" key="1">
    <source>
        <dbReference type="SAM" id="Phobius"/>
    </source>
</evidence>
<accession>A0A1F5SEG7</accession>
<protein>
    <submittedName>
        <fullName evidence="2">Uncharacterized protein</fullName>
    </submittedName>
</protein>
<dbReference type="STRING" id="1797994.A2227_07270"/>